<sequence>AAAVAAALR</sequence>
<protein>
    <submittedName>
        <fullName evidence="1">Uncharacterized protein</fullName>
    </submittedName>
</protein>
<feature type="non-terminal residue" evidence="1">
    <location>
        <position position="9"/>
    </location>
</feature>
<reference evidence="1" key="2">
    <citation type="submission" date="2020-03" db="EMBL/GenBank/DDBJ databases">
        <title>The second near-complete assembly of the hexaploid bread wheat (Triticum aestivum) genome.</title>
        <authorList>
            <person name="Zimin A.V."/>
            <person name="Puiu D."/>
            <person name="Shumante A."/>
            <person name="Alonge M."/>
            <person name="Salzberg S.L."/>
        </authorList>
    </citation>
    <scope>NUCLEOTIDE SEQUENCE</scope>
    <source>
        <tissue evidence="1">Leaf</tissue>
    </source>
</reference>
<comment type="caution">
    <text evidence="1">The sequence shown here is derived from an EMBL/GenBank/DDBJ whole genome shotgun (WGS) entry which is preliminary data.</text>
</comment>
<organism evidence="1">
    <name type="scientific">Triticum aestivum</name>
    <name type="common">Wheat</name>
    <dbReference type="NCBI Taxonomy" id="4565"/>
    <lineage>
        <taxon>Eukaryota</taxon>
        <taxon>Viridiplantae</taxon>
        <taxon>Streptophyta</taxon>
        <taxon>Embryophyta</taxon>
        <taxon>Tracheophyta</taxon>
        <taxon>Spermatophyta</taxon>
        <taxon>Magnoliopsida</taxon>
        <taxon>Liliopsida</taxon>
        <taxon>Poales</taxon>
        <taxon>Poaceae</taxon>
        <taxon>BOP clade</taxon>
        <taxon>Pooideae</taxon>
        <taxon>Triticodae</taxon>
        <taxon>Triticeae</taxon>
        <taxon>Triticinae</taxon>
        <taxon>Triticum</taxon>
    </lineage>
</organism>
<proteinExistence type="predicted"/>
<gene>
    <name evidence="1" type="ORF">CFC21_036540</name>
</gene>
<name>A0A9R1F8E9_WHEAT</name>
<reference evidence="1" key="1">
    <citation type="journal article" date="2017" name="Gigascience">
        <title>The first near-complete assembly of the hexaploid bread wheat genome, Triticum aestivum.</title>
        <authorList>
            <person name="Zimin A.V."/>
            <person name="Puiu D."/>
            <person name="Hall R."/>
            <person name="Kingan S."/>
            <person name="Clavijo B.J."/>
            <person name="Salzberg S.L."/>
        </authorList>
    </citation>
    <scope>NUCLEOTIDE SEQUENCE</scope>
    <source>
        <tissue evidence="1">Leaf</tissue>
    </source>
</reference>
<evidence type="ECO:0000313" key="1">
    <source>
        <dbReference type="EMBL" id="KAF7024156.1"/>
    </source>
</evidence>
<feature type="non-terminal residue" evidence="1">
    <location>
        <position position="1"/>
    </location>
</feature>
<accession>A0A9R1F8E9</accession>
<dbReference type="EMBL" id="CM022217">
    <property type="protein sequence ID" value="KAF7024156.1"/>
    <property type="molecule type" value="Genomic_DNA"/>
</dbReference>
<dbReference type="Proteomes" id="UP000815260">
    <property type="component" value="Chromosome 3A"/>
</dbReference>